<dbReference type="AlphaFoldDB" id="A0AAN4ZHA5"/>
<feature type="domain" description="Macro" evidence="1">
    <location>
        <begin position="349"/>
        <end position="543"/>
    </location>
</feature>
<feature type="non-terminal residue" evidence="2">
    <location>
        <position position="1"/>
    </location>
</feature>
<dbReference type="InterPro" id="IPR043472">
    <property type="entry name" value="Macro_dom-like"/>
</dbReference>
<organism evidence="2 3">
    <name type="scientific">Pristionchus mayeri</name>
    <dbReference type="NCBI Taxonomy" id="1317129"/>
    <lineage>
        <taxon>Eukaryota</taxon>
        <taxon>Metazoa</taxon>
        <taxon>Ecdysozoa</taxon>
        <taxon>Nematoda</taxon>
        <taxon>Chromadorea</taxon>
        <taxon>Rhabditida</taxon>
        <taxon>Rhabditina</taxon>
        <taxon>Diplogasteromorpha</taxon>
        <taxon>Diplogasteroidea</taxon>
        <taxon>Neodiplogasteridae</taxon>
        <taxon>Pristionchus</taxon>
    </lineage>
</organism>
<dbReference type="SMART" id="SM00506">
    <property type="entry name" value="A1pp"/>
    <property type="match status" value="1"/>
</dbReference>
<keyword evidence="3" id="KW-1185">Reference proteome</keyword>
<dbReference type="Proteomes" id="UP001328107">
    <property type="component" value="Unassembled WGS sequence"/>
</dbReference>
<gene>
    <name evidence="2" type="ORF">PMAYCL1PPCAC_09614</name>
</gene>
<accession>A0AAN4ZHA5</accession>
<dbReference type="PANTHER" id="PTHR11106">
    <property type="entry name" value="GANGLIOSIDE INDUCED DIFFERENTIATION ASSOCIATED PROTEIN 2-RELATED"/>
    <property type="match status" value="1"/>
</dbReference>
<name>A0AAN4ZHA5_9BILA</name>
<dbReference type="InterPro" id="IPR002589">
    <property type="entry name" value="Macro_dom"/>
</dbReference>
<evidence type="ECO:0000313" key="2">
    <source>
        <dbReference type="EMBL" id="GMR39419.1"/>
    </source>
</evidence>
<dbReference type="PROSITE" id="PS51154">
    <property type="entry name" value="MACRO"/>
    <property type="match status" value="1"/>
</dbReference>
<evidence type="ECO:0000313" key="3">
    <source>
        <dbReference type="Proteomes" id="UP001328107"/>
    </source>
</evidence>
<sequence length="546" mass="60116">LREMYHSIVTVAREGNIDELLIPLIHPECLTIDESIIIGLHGISEQCKQNCDVQFVNQDAQIGEIYEKCIATFNQSPSNLSPFDFAAVSLIMKAQKIIGPFPPPPACGSSAYDYMDSEHQKNAVFSIGVSPKDTYPKADCISIVVDRKLRYKGKSSIVDTITNHLRPPIVGRTNYDDRFVFTSPTQSSNFNSTICIVLEELPRSIRYNHIELQNAYFCMYNAIMRGAAMHNFNSAVIPILSVSGVKTDASIALAIHFLIMLQHQNGVHNVTLYHDEPKVISRIFYMLGNRCIRHFPSCNYRNTIIGFLSEIPCSNTSIRKLPAMIRIMWNAVPHLIQEIPFRPETVDVNVVTTSGFGQRTTISIVCANIATVPAPNGATVNAANGILQFGDGVTGVLGRAAGAAAARECNDLIARYRSLGIARLPAGSATITGCGNMKTIATRMIHAVGPIVKQGHQPSDEDVYRLKSTYDQVFRLAGMFNLESLVIPFICTGIYGFPSDLGMIIALYAALNSLPAHNIKEVVFVHNYSRTVRSFTALMGGQRELI</sequence>
<dbReference type="Pfam" id="PF01661">
    <property type="entry name" value="Macro"/>
    <property type="match status" value="1"/>
</dbReference>
<feature type="non-terminal residue" evidence="2">
    <location>
        <position position="546"/>
    </location>
</feature>
<evidence type="ECO:0000259" key="1">
    <source>
        <dbReference type="PROSITE" id="PS51154"/>
    </source>
</evidence>
<dbReference type="EMBL" id="BTRK01000002">
    <property type="protein sequence ID" value="GMR39419.1"/>
    <property type="molecule type" value="Genomic_DNA"/>
</dbReference>
<dbReference type="Gene3D" id="3.40.220.10">
    <property type="entry name" value="Leucine Aminopeptidase, subunit E, domain 1"/>
    <property type="match status" value="1"/>
</dbReference>
<comment type="caution">
    <text evidence="2">The sequence shown here is derived from an EMBL/GenBank/DDBJ whole genome shotgun (WGS) entry which is preliminary data.</text>
</comment>
<protein>
    <recommendedName>
        <fullName evidence="1">Macro domain-containing protein</fullName>
    </recommendedName>
</protein>
<proteinExistence type="predicted"/>
<reference evidence="3" key="1">
    <citation type="submission" date="2022-10" db="EMBL/GenBank/DDBJ databases">
        <title>Genome assembly of Pristionchus species.</title>
        <authorList>
            <person name="Yoshida K."/>
            <person name="Sommer R.J."/>
        </authorList>
    </citation>
    <scope>NUCLEOTIDE SEQUENCE [LARGE SCALE GENOMIC DNA]</scope>
    <source>
        <strain evidence="3">RS5460</strain>
    </source>
</reference>
<dbReference type="SUPFAM" id="SSF52949">
    <property type="entry name" value="Macro domain-like"/>
    <property type="match status" value="1"/>
</dbReference>